<comment type="subunit">
    <text evidence="12">Heterodimer of a large membrane-associated beta subunit and a small pyruvoyl-containing alpha subunit.</text>
</comment>
<dbReference type="STRING" id="1054147.F4QBH3"/>
<dbReference type="EMBL" id="GL883027">
    <property type="protein sequence ID" value="EGG14945.1"/>
    <property type="molecule type" value="Genomic_DNA"/>
</dbReference>
<dbReference type="CDD" id="cd00030">
    <property type="entry name" value="C2"/>
    <property type="match status" value="1"/>
</dbReference>
<dbReference type="AlphaFoldDB" id="F4QBH3"/>
<dbReference type="OrthoDB" id="5973539at2759"/>
<dbReference type="PROSITE" id="PS50004">
    <property type="entry name" value="C2"/>
    <property type="match status" value="1"/>
</dbReference>
<keyword evidence="16" id="KW-1185">Reference proteome</keyword>
<dbReference type="HAMAP" id="MF_00663">
    <property type="entry name" value="PS_decarb_PSD_B_type2"/>
    <property type="match status" value="1"/>
</dbReference>
<keyword evidence="11 12" id="KW-0670">Pyruvate</keyword>
<accession>F4QBH3</accession>
<evidence type="ECO:0000256" key="6">
    <source>
        <dbReference type="ARBA" id="ARBA00023136"/>
    </source>
</evidence>
<keyword evidence="4" id="KW-0106">Calcium</keyword>
<dbReference type="GO" id="GO:0006646">
    <property type="term" value="P:phosphatidylethanolamine biosynthetic process"/>
    <property type="evidence" value="ECO:0007669"/>
    <property type="project" value="UniProtKB-UniRule"/>
</dbReference>
<evidence type="ECO:0000256" key="1">
    <source>
        <dbReference type="ARBA" id="ARBA00005189"/>
    </source>
</evidence>
<dbReference type="PRINTS" id="PR00360">
    <property type="entry name" value="C2DOMAIN"/>
</dbReference>
<evidence type="ECO:0000313" key="16">
    <source>
        <dbReference type="Proteomes" id="UP000007797"/>
    </source>
</evidence>
<dbReference type="PROSITE" id="PS50222">
    <property type="entry name" value="EF_HAND_2"/>
    <property type="match status" value="1"/>
</dbReference>
<feature type="domain" description="EF-hand" evidence="14">
    <location>
        <begin position="175"/>
        <end position="210"/>
    </location>
</feature>
<proteinExistence type="inferred from homology"/>
<dbReference type="SUPFAM" id="SSF47473">
    <property type="entry name" value="EF-hand"/>
    <property type="match status" value="1"/>
</dbReference>
<dbReference type="OMA" id="PSRHNAC"/>
<evidence type="ECO:0000313" key="15">
    <source>
        <dbReference type="EMBL" id="EGG14945.1"/>
    </source>
</evidence>
<dbReference type="NCBIfam" id="TIGR00163">
    <property type="entry name" value="PS_decarb"/>
    <property type="match status" value="1"/>
</dbReference>
<feature type="active site" description="Charge relay system; for autoendoproteolytic cleavage activity" evidence="12">
    <location>
        <position position="384"/>
    </location>
</feature>
<comment type="cofactor">
    <cofactor evidence="12">
        <name>pyruvate</name>
        <dbReference type="ChEBI" id="CHEBI:15361"/>
    </cofactor>
    <text evidence="12">Binds 1 pyruvoyl group covalently per subunit.</text>
</comment>
<keyword evidence="7 12" id="KW-0865">Zymogen</keyword>
<feature type="active site" description="Charge relay system; for autoendoproteolytic cleavage activity" evidence="12">
    <location>
        <position position="528"/>
    </location>
</feature>
<organism evidence="15 16">
    <name type="scientific">Cavenderia fasciculata</name>
    <name type="common">Slime mold</name>
    <name type="synonym">Dictyostelium fasciculatum</name>
    <dbReference type="NCBI Taxonomy" id="261658"/>
    <lineage>
        <taxon>Eukaryota</taxon>
        <taxon>Amoebozoa</taxon>
        <taxon>Evosea</taxon>
        <taxon>Eumycetozoa</taxon>
        <taxon>Dictyostelia</taxon>
        <taxon>Acytosteliales</taxon>
        <taxon>Cavenderiaceae</taxon>
        <taxon>Cavenderia</taxon>
    </lineage>
</organism>
<keyword evidence="6 12" id="KW-0472">Membrane</keyword>
<evidence type="ECO:0000256" key="2">
    <source>
        <dbReference type="ARBA" id="ARBA00022516"/>
    </source>
</evidence>
<dbReference type="PANTHER" id="PTHR10067:SF17">
    <property type="entry name" value="PHOSPHATIDYLSERINE DECARBOXYLASE PROENZYME 2"/>
    <property type="match status" value="1"/>
</dbReference>
<dbReference type="GO" id="GO:0005509">
    <property type="term" value="F:calcium ion binding"/>
    <property type="evidence" value="ECO:0007669"/>
    <property type="project" value="InterPro"/>
</dbReference>
<dbReference type="InterPro" id="IPR018247">
    <property type="entry name" value="EF_Hand_1_Ca_BS"/>
</dbReference>
<dbReference type="Pfam" id="PF02666">
    <property type="entry name" value="PS_Dcarbxylase"/>
    <property type="match status" value="1"/>
</dbReference>
<evidence type="ECO:0000259" key="14">
    <source>
        <dbReference type="PROSITE" id="PS50222"/>
    </source>
</evidence>
<evidence type="ECO:0000259" key="13">
    <source>
        <dbReference type="PROSITE" id="PS50004"/>
    </source>
</evidence>
<evidence type="ECO:0000256" key="11">
    <source>
        <dbReference type="ARBA" id="ARBA00023317"/>
    </source>
</evidence>
<feature type="domain" description="C2" evidence="13">
    <location>
        <begin position="1"/>
        <end position="115"/>
    </location>
</feature>
<dbReference type="GeneID" id="14866757"/>
<comment type="similarity">
    <text evidence="12">Belongs to the phosphatidylserine decarboxylase family. PSD-B subfamily. Eukaryotic type II sub-subfamily.</text>
</comment>
<dbReference type="RefSeq" id="XP_004351461.1">
    <property type="nucleotide sequence ID" value="XM_004351409.1"/>
</dbReference>
<evidence type="ECO:0000256" key="3">
    <source>
        <dbReference type="ARBA" id="ARBA00022793"/>
    </source>
</evidence>
<dbReference type="GO" id="GO:0004609">
    <property type="term" value="F:phosphatidylserine decarboxylase activity"/>
    <property type="evidence" value="ECO:0007669"/>
    <property type="project" value="UniProtKB-UniRule"/>
</dbReference>
<dbReference type="InterPro" id="IPR000008">
    <property type="entry name" value="C2_dom"/>
</dbReference>
<evidence type="ECO:0000256" key="5">
    <source>
        <dbReference type="ARBA" id="ARBA00023098"/>
    </source>
</evidence>
<comment type="PTM">
    <text evidence="12">Is synthesized initially as an inactive proenzyme. Formation of the active enzyme involves a self-maturation process in which the active site pyruvoyl group is generated from an internal serine residue via an autocatalytic post-translational modification. Two non-identical subunits are generated from the proenzyme in this reaction, and the pyruvate is formed at the N-terminus of the alpha chain, which is derived from the carboxyl end of the proenzyme. The autoendoproteolytic cleavage occurs by a canonical serine protease mechanism, in which the side chain hydroxyl group of the serine supplies its oxygen atom to form the C-terminus of the beta chain, while the remainder of the serine residue undergoes an oxidative deamination to produce ammonia and the pyruvoyl prosthetic group on the alpha chain. During this reaction, the Ser that is part of the protease active site of the proenzyme becomes the pyruvoyl prosthetic group, which constitutes an essential element of the active site of the mature decarboxylase.</text>
</comment>
<feature type="chain" id="PRO_5023376750" description="Phosphatidylserine decarboxylase 2 alpha chain" evidence="12">
    <location>
        <begin position="528"/>
        <end position="569"/>
    </location>
</feature>
<dbReference type="InterPro" id="IPR033177">
    <property type="entry name" value="PSD-B"/>
</dbReference>
<dbReference type="Gene3D" id="2.60.40.150">
    <property type="entry name" value="C2 domain"/>
    <property type="match status" value="1"/>
</dbReference>
<feature type="modified residue" description="Pyruvic acid (Ser); by autocatalysis" evidence="12">
    <location>
        <position position="528"/>
    </location>
</feature>
<evidence type="ECO:0000256" key="4">
    <source>
        <dbReference type="ARBA" id="ARBA00022837"/>
    </source>
</evidence>
<evidence type="ECO:0000256" key="7">
    <source>
        <dbReference type="ARBA" id="ARBA00023145"/>
    </source>
</evidence>
<dbReference type="InterPro" id="IPR002048">
    <property type="entry name" value="EF_hand_dom"/>
</dbReference>
<comment type="pathway">
    <text evidence="12">Phospholipid metabolism; phosphatidylethanolamine biosynthesis; phosphatidylethanolamine from CDP-diacylglycerol: step 2/2.</text>
</comment>
<protein>
    <recommendedName>
        <fullName evidence="12">Phosphatidylserine decarboxylase proenzyme 2</fullName>
        <ecNumber evidence="12">4.1.1.65</ecNumber>
    </recommendedName>
    <component>
        <recommendedName>
            <fullName evidence="12">Phosphatidylserine decarboxylase 2 beta chain</fullName>
        </recommendedName>
    </component>
    <component>
        <recommendedName>
            <fullName evidence="12">Phosphatidylserine decarboxylase 2 alpha chain</fullName>
        </recommendedName>
    </component>
</protein>
<dbReference type="Gene3D" id="1.10.238.10">
    <property type="entry name" value="EF-hand"/>
    <property type="match status" value="1"/>
</dbReference>
<dbReference type="SUPFAM" id="SSF49562">
    <property type="entry name" value="C2 domain (Calcium/lipid-binding domain, CaLB)"/>
    <property type="match status" value="1"/>
</dbReference>
<dbReference type="Pfam" id="PF00168">
    <property type="entry name" value="C2"/>
    <property type="match status" value="1"/>
</dbReference>
<keyword evidence="8 12" id="KW-0594">Phospholipid biosynthesis</keyword>
<comment type="pathway">
    <text evidence="1">Lipid metabolism.</text>
</comment>
<dbReference type="InterPro" id="IPR033179">
    <property type="entry name" value="PSD_type2_pro"/>
</dbReference>
<dbReference type="PROSITE" id="PS00018">
    <property type="entry name" value="EF_HAND_1"/>
    <property type="match status" value="1"/>
</dbReference>
<feature type="active site" description="Schiff-base intermediate with substrate; via pyruvic acid; for decarboxylase activity" evidence="12">
    <location>
        <position position="528"/>
    </location>
</feature>
<dbReference type="UniPathway" id="UPA00558">
    <property type="reaction ID" value="UER00616"/>
</dbReference>
<evidence type="ECO:0000256" key="9">
    <source>
        <dbReference type="ARBA" id="ARBA00023239"/>
    </source>
</evidence>
<dbReference type="GO" id="GO:0016540">
    <property type="term" value="P:protein autoprocessing"/>
    <property type="evidence" value="ECO:0007669"/>
    <property type="project" value="UniProtKB-UniRule"/>
</dbReference>
<evidence type="ECO:0000256" key="8">
    <source>
        <dbReference type="ARBA" id="ARBA00023209"/>
    </source>
</evidence>
<sequence length="569" mass="64215">MDIHDPIIGILSISIAEARGLPKMDLNGFADPFVSVTFGGNKIHKTATIKKSLSPSWNEQFNVIIRESQSNYTMTFTVWDWDKATQNDLIGNVEIEIANILKSQQQQQQQQDSWYNIIKKEKERGELHLTFKVVTHQEVNTAFWSSICRHFSHMDNEELNITDFTALITSVDETFPEPDINLLFEAADTNRDGSIQLNELENFFTNTSTGEDLSNRLLSGNPNLIWDVYAISDSYSTIADNILHYKSSGSLKSLPGHEPNRKVKVILVHNRETGKLEEEKVPHYIEVALRVMYATSSGRSAVNKQQVKKLLKYLTAKTGRKYNSPESIKEIAPFIKFHNLNIDEILDPIITFHNFNEFFIRKLKTSARPIFEPMNPKICVSPADCRMNVYSSIDIAKQLWIKGKGFNLVSLLQNEQLAEQYQGGSLVIARLSPQDYHRFHSPVDGIAGPTTPIDGNYFTVNPVAVNQEDIDVYTENKRAYTIVQSEEFGQVIFIAVGATMVGSINVSVAENQKVQKGDEFGWFSFGGSTILLLFAPNTIEFDKDLLVNSNKPIETYIKVGDSIGKSLKN</sequence>
<feature type="active site" description="Charge relay system; for autoendoproteolytic cleavage activity" evidence="12">
    <location>
        <position position="440"/>
    </location>
</feature>
<dbReference type="Proteomes" id="UP000007797">
    <property type="component" value="Unassembled WGS sequence"/>
</dbReference>
<keyword evidence="10 12" id="KW-1208">Phospholipid metabolism</keyword>
<keyword evidence="5 12" id="KW-0443">Lipid metabolism</keyword>
<comment type="catalytic activity">
    <reaction evidence="12">
        <text>a 1,2-diacyl-sn-glycero-3-phospho-L-serine + H(+) = a 1,2-diacyl-sn-glycero-3-phosphoethanolamine + CO2</text>
        <dbReference type="Rhea" id="RHEA:20828"/>
        <dbReference type="ChEBI" id="CHEBI:15378"/>
        <dbReference type="ChEBI" id="CHEBI:16526"/>
        <dbReference type="ChEBI" id="CHEBI:57262"/>
        <dbReference type="ChEBI" id="CHEBI:64612"/>
        <dbReference type="EC" id="4.1.1.65"/>
    </reaction>
</comment>
<gene>
    <name evidence="12" type="primary">PSD2</name>
    <name evidence="15" type="ORF">DFA_10819</name>
</gene>
<name>F4QBH3_CACFS</name>
<dbReference type="KEGG" id="dfa:DFA_10819"/>
<keyword evidence="3 12" id="KW-0210">Decarboxylase</keyword>
<reference evidence="16" key="1">
    <citation type="journal article" date="2011" name="Genome Res.">
        <title>Phylogeny-wide analysis of social amoeba genomes highlights ancient origins for complex intercellular communication.</title>
        <authorList>
            <person name="Heidel A.J."/>
            <person name="Lawal H.M."/>
            <person name="Felder M."/>
            <person name="Schilde C."/>
            <person name="Helps N.R."/>
            <person name="Tunggal B."/>
            <person name="Rivero F."/>
            <person name="John U."/>
            <person name="Schleicher M."/>
            <person name="Eichinger L."/>
            <person name="Platzer M."/>
            <person name="Noegel A.A."/>
            <person name="Schaap P."/>
            <person name="Gloeckner G."/>
        </authorList>
    </citation>
    <scope>NUCLEOTIDE SEQUENCE [LARGE SCALE GENOMIC DNA]</scope>
    <source>
        <strain evidence="16">SH3</strain>
    </source>
</reference>
<keyword evidence="9 12" id="KW-0456">Lyase</keyword>
<dbReference type="InterPro" id="IPR035892">
    <property type="entry name" value="C2_domain_sf"/>
</dbReference>
<dbReference type="EC" id="4.1.1.65" evidence="12"/>
<evidence type="ECO:0000256" key="12">
    <source>
        <dbReference type="HAMAP-Rule" id="MF_03209"/>
    </source>
</evidence>
<comment type="function">
    <text evidence="12">Catalyzes the formation of phosphatidylethanolamine (PtdEtn) from phosphatidylserine (PtdSer). Plays a central role in phospholipid metabolism and in the interorganelle trafficking of phosphatidylserine.</text>
</comment>
<feature type="chain" id="PRO_5023376751" description="Phosphatidylserine decarboxylase 2 beta chain" evidence="12">
    <location>
        <begin position="1"/>
        <end position="527"/>
    </location>
</feature>
<evidence type="ECO:0000256" key="10">
    <source>
        <dbReference type="ARBA" id="ARBA00023264"/>
    </source>
</evidence>
<feature type="site" description="Cleavage (non-hydrolytic); by autocatalysis" evidence="12">
    <location>
        <begin position="527"/>
        <end position="528"/>
    </location>
</feature>
<dbReference type="InterPro" id="IPR003817">
    <property type="entry name" value="PS_Dcarbxylase"/>
</dbReference>
<dbReference type="PANTHER" id="PTHR10067">
    <property type="entry name" value="PHOSPHATIDYLSERINE DECARBOXYLASE"/>
    <property type="match status" value="1"/>
</dbReference>
<comment type="domain">
    <text evidence="12">The C2 domains have an essential, but non-catalytic function. They may facilitate interactions with other proteins and are required for lipid transport function.</text>
</comment>
<dbReference type="InterPro" id="IPR011992">
    <property type="entry name" value="EF-hand-dom_pair"/>
</dbReference>
<dbReference type="SMART" id="SM00239">
    <property type="entry name" value="C2"/>
    <property type="match status" value="1"/>
</dbReference>
<keyword evidence="2 12" id="KW-0444">Lipid biosynthesis</keyword>